<keyword evidence="3" id="KW-1185">Reference proteome</keyword>
<dbReference type="AlphaFoldDB" id="A0A9P8Q1K9"/>
<accession>A0A9P8Q1K9</accession>
<evidence type="ECO:0000313" key="2">
    <source>
        <dbReference type="EMBL" id="KAH3682517.1"/>
    </source>
</evidence>
<name>A0A9P8Q1K9_WICPI</name>
<keyword evidence="1" id="KW-1133">Transmembrane helix</keyword>
<reference evidence="2" key="2">
    <citation type="submission" date="2021-01" db="EMBL/GenBank/DDBJ databases">
        <authorList>
            <person name="Schikora-Tamarit M.A."/>
        </authorList>
    </citation>
    <scope>NUCLEOTIDE SEQUENCE</scope>
    <source>
        <strain evidence="2">CBS2887</strain>
    </source>
</reference>
<keyword evidence="1" id="KW-0812">Transmembrane</keyword>
<evidence type="ECO:0000256" key="1">
    <source>
        <dbReference type="SAM" id="Phobius"/>
    </source>
</evidence>
<keyword evidence="1" id="KW-0472">Membrane</keyword>
<protein>
    <submittedName>
        <fullName evidence="2">Uncharacterized protein</fullName>
    </submittedName>
</protein>
<sequence length="187" mass="20029">MSSSNSARSDPVNPFLYVTSVGTSTLSYLFFILCLALASNSSKLSSRELLAGSLFLLSDGLTVVLVIKTEESSNKLLLFFFLIFDIIIPWSESSSESDGKTTLSAMASKSLSSSSRRIPIGRPTLDLVVIFTLGVSISVEVLINEVGRAGLVESDLPNNANRSSSSSSSLKVRILLLLGDELKRSSL</sequence>
<evidence type="ECO:0000313" key="3">
    <source>
        <dbReference type="Proteomes" id="UP000774326"/>
    </source>
</evidence>
<dbReference type="Proteomes" id="UP000774326">
    <property type="component" value="Unassembled WGS sequence"/>
</dbReference>
<organism evidence="2 3">
    <name type="scientific">Wickerhamomyces pijperi</name>
    <name type="common">Yeast</name>
    <name type="synonym">Pichia pijperi</name>
    <dbReference type="NCBI Taxonomy" id="599730"/>
    <lineage>
        <taxon>Eukaryota</taxon>
        <taxon>Fungi</taxon>
        <taxon>Dikarya</taxon>
        <taxon>Ascomycota</taxon>
        <taxon>Saccharomycotina</taxon>
        <taxon>Saccharomycetes</taxon>
        <taxon>Phaffomycetales</taxon>
        <taxon>Wickerhamomycetaceae</taxon>
        <taxon>Wickerhamomyces</taxon>
    </lineage>
</organism>
<gene>
    <name evidence="2" type="ORF">WICPIJ_006508</name>
</gene>
<feature type="transmembrane region" description="Helical" evidence="1">
    <location>
        <begin position="15"/>
        <end position="37"/>
    </location>
</feature>
<reference evidence="2" key="1">
    <citation type="journal article" date="2021" name="Open Biol.">
        <title>Shared evolutionary footprints suggest mitochondrial oxidative damage underlies multiple complex I losses in fungi.</title>
        <authorList>
            <person name="Schikora-Tamarit M.A."/>
            <person name="Marcet-Houben M."/>
            <person name="Nosek J."/>
            <person name="Gabaldon T."/>
        </authorList>
    </citation>
    <scope>NUCLEOTIDE SEQUENCE</scope>
    <source>
        <strain evidence="2">CBS2887</strain>
    </source>
</reference>
<dbReference type="EMBL" id="JAEUBG010003665">
    <property type="protein sequence ID" value="KAH3682517.1"/>
    <property type="molecule type" value="Genomic_DNA"/>
</dbReference>
<proteinExistence type="predicted"/>
<comment type="caution">
    <text evidence="2">The sequence shown here is derived from an EMBL/GenBank/DDBJ whole genome shotgun (WGS) entry which is preliminary data.</text>
</comment>